<reference evidence="1 2" key="1">
    <citation type="journal article" date="2018" name="Evol. Lett.">
        <title>Horizontal gene cluster transfer increased hallucinogenic mushroom diversity.</title>
        <authorList>
            <person name="Reynolds H.T."/>
            <person name="Vijayakumar V."/>
            <person name="Gluck-Thaler E."/>
            <person name="Korotkin H.B."/>
            <person name="Matheny P.B."/>
            <person name="Slot J.C."/>
        </authorList>
    </citation>
    <scope>NUCLEOTIDE SEQUENCE [LARGE SCALE GENOMIC DNA]</scope>
    <source>
        <strain evidence="1 2">SRW20</strain>
    </source>
</reference>
<gene>
    <name evidence="1" type="ORF">CVT26_001809</name>
</gene>
<comment type="caution">
    <text evidence="1">The sequence shown here is derived from an EMBL/GenBank/DDBJ whole genome shotgun (WGS) entry which is preliminary data.</text>
</comment>
<protein>
    <submittedName>
        <fullName evidence="1">Uncharacterized protein</fullName>
    </submittedName>
</protein>
<evidence type="ECO:0000313" key="1">
    <source>
        <dbReference type="EMBL" id="PPQ97761.1"/>
    </source>
</evidence>
<dbReference type="Proteomes" id="UP000284706">
    <property type="component" value="Unassembled WGS sequence"/>
</dbReference>
<organism evidence="1 2">
    <name type="scientific">Gymnopilus dilepis</name>
    <dbReference type="NCBI Taxonomy" id="231916"/>
    <lineage>
        <taxon>Eukaryota</taxon>
        <taxon>Fungi</taxon>
        <taxon>Dikarya</taxon>
        <taxon>Basidiomycota</taxon>
        <taxon>Agaricomycotina</taxon>
        <taxon>Agaricomycetes</taxon>
        <taxon>Agaricomycetidae</taxon>
        <taxon>Agaricales</taxon>
        <taxon>Agaricineae</taxon>
        <taxon>Hymenogastraceae</taxon>
        <taxon>Gymnopilus</taxon>
    </lineage>
</organism>
<dbReference type="AlphaFoldDB" id="A0A409Y494"/>
<accession>A0A409Y494</accession>
<evidence type="ECO:0000313" key="2">
    <source>
        <dbReference type="Proteomes" id="UP000284706"/>
    </source>
</evidence>
<dbReference type="InParanoid" id="A0A409Y494"/>
<sequence length="76" mass="8837">MSRIPPMLYYQKENRELLDVRADKQKIGLPSTEDNQIRLKLASIFEFDASLGEFFDLAVVLKFDFTVYYELAASNI</sequence>
<proteinExistence type="predicted"/>
<name>A0A409Y494_9AGAR</name>
<keyword evidence="2" id="KW-1185">Reference proteome</keyword>
<dbReference type="EMBL" id="NHYE01001200">
    <property type="protein sequence ID" value="PPQ97761.1"/>
    <property type="molecule type" value="Genomic_DNA"/>
</dbReference>